<accession>A0A4R3LHN4</accession>
<dbReference type="Pfam" id="PF01458">
    <property type="entry name" value="SUFBD_core"/>
    <property type="match status" value="1"/>
</dbReference>
<evidence type="ECO:0000313" key="4">
    <source>
        <dbReference type="EMBL" id="TCS97026.1"/>
    </source>
</evidence>
<gene>
    <name evidence="4" type="ORF">EDD58_101673</name>
</gene>
<feature type="domain" description="SUF system FeS cluster assembly SufBD N-terminal" evidence="3">
    <location>
        <begin position="87"/>
        <end position="171"/>
    </location>
</feature>
<sequence>MSVDVTKIPFTIDEVTQLSQLNQEPKWLLQNRLEALKGATNLPLPKLEKTNIERWNFTNFKALNQETSIQSLEGLPNTIREFIFDEATAQVLVQKNSNVIFQHISEELSKQGVIFTDLATAARDHEDLVKKYLNQGFKKDEHQLAALHAALQSGGAFLYIPRNIELKVPIQGLFWLAGEQAAILPHILIVAEDHSRLDFVANFVGEPHDTSTLNNSVVEVFVGANAQVRVATVNHLPKSVVDVTYRRSYVERDGHLEWIIADLSEGRIISDNTTHLDGSGSTVHVKTVVMGADEMRSNVTSSIQHWGTHTASDINARSVMKDAASCILNSITKIERGATKSDGQQSGKVLMLNKQARGDANPILLIDENDVTAGHAASVGRIDPLQMYYLMSRGISQAEAEKLIIYGFLDAVISEIPSESLQKRIHQVIERKFQS</sequence>
<dbReference type="SUPFAM" id="SSF101960">
    <property type="entry name" value="Stabilizer of iron transporter SufD"/>
    <property type="match status" value="1"/>
</dbReference>
<dbReference type="PANTHER" id="PTHR30508:SF1">
    <property type="entry name" value="UPF0051 PROTEIN ABCI8, CHLOROPLASTIC-RELATED"/>
    <property type="match status" value="1"/>
</dbReference>
<comment type="caution">
    <text evidence="4">The sequence shown here is derived from an EMBL/GenBank/DDBJ whole genome shotgun (WGS) entry which is preliminary data.</text>
</comment>
<evidence type="ECO:0000313" key="5">
    <source>
        <dbReference type="Proteomes" id="UP000294937"/>
    </source>
</evidence>
<dbReference type="NCBIfam" id="TIGR01981">
    <property type="entry name" value="sufD"/>
    <property type="match status" value="1"/>
</dbReference>
<proteinExistence type="inferred from homology"/>
<organism evidence="4 5">
    <name type="scientific">Hazenella coriacea</name>
    <dbReference type="NCBI Taxonomy" id="1179467"/>
    <lineage>
        <taxon>Bacteria</taxon>
        <taxon>Bacillati</taxon>
        <taxon>Bacillota</taxon>
        <taxon>Bacilli</taxon>
        <taxon>Bacillales</taxon>
        <taxon>Thermoactinomycetaceae</taxon>
        <taxon>Hazenella</taxon>
    </lineage>
</organism>
<dbReference type="InterPro" id="IPR037284">
    <property type="entry name" value="SUF_FeS_clus_asmbl_SufBD_sf"/>
</dbReference>
<dbReference type="Proteomes" id="UP000294937">
    <property type="component" value="Unassembled WGS sequence"/>
</dbReference>
<dbReference type="OrthoDB" id="9803529at2"/>
<dbReference type="RefSeq" id="WP_131923386.1">
    <property type="nucleotide sequence ID" value="NZ_SMAG01000001.1"/>
</dbReference>
<dbReference type="Pfam" id="PF19295">
    <property type="entry name" value="SufBD_N"/>
    <property type="match status" value="1"/>
</dbReference>
<feature type="domain" description="SUF system FeS cluster assembly SufBD core" evidence="2">
    <location>
        <begin position="176"/>
        <end position="408"/>
    </location>
</feature>
<evidence type="ECO:0000256" key="1">
    <source>
        <dbReference type="ARBA" id="ARBA00043967"/>
    </source>
</evidence>
<evidence type="ECO:0000259" key="3">
    <source>
        <dbReference type="Pfam" id="PF19295"/>
    </source>
</evidence>
<protein>
    <submittedName>
        <fullName evidence="4">Fe-S cluster assembly protein SufD</fullName>
    </submittedName>
</protein>
<dbReference type="AlphaFoldDB" id="A0A4R3LHN4"/>
<dbReference type="InterPro" id="IPR000825">
    <property type="entry name" value="SUF_FeS_clus_asmbl_SufBD_core"/>
</dbReference>
<keyword evidence="5" id="KW-1185">Reference proteome</keyword>
<dbReference type="PANTHER" id="PTHR30508">
    <property type="entry name" value="FES CLUSTER ASSEMBLY PROTEIN SUF"/>
    <property type="match status" value="1"/>
</dbReference>
<comment type="similarity">
    <text evidence="1">Belongs to the iron-sulfur cluster assembly SufBD family.</text>
</comment>
<evidence type="ECO:0000259" key="2">
    <source>
        <dbReference type="Pfam" id="PF01458"/>
    </source>
</evidence>
<dbReference type="InterPro" id="IPR055346">
    <property type="entry name" value="Fe-S_cluster_assembly_SufBD"/>
</dbReference>
<dbReference type="EMBL" id="SMAG01000001">
    <property type="protein sequence ID" value="TCS97026.1"/>
    <property type="molecule type" value="Genomic_DNA"/>
</dbReference>
<name>A0A4R3LHN4_9BACL</name>
<dbReference type="InterPro" id="IPR011542">
    <property type="entry name" value="SUF_FeS_clus_asmbl_SufD"/>
</dbReference>
<dbReference type="GO" id="GO:0016226">
    <property type="term" value="P:iron-sulfur cluster assembly"/>
    <property type="evidence" value="ECO:0007669"/>
    <property type="project" value="InterPro"/>
</dbReference>
<reference evidence="4 5" key="1">
    <citation type="submission" date="2019-03" db="EMBL/GenBank/DDBJ databases">
        <title>Genomic Encyclopedia of Type Strains, Phase IV (KMG-IV): sequencing the most valuable type-strain genomes for metagenomic binning, comparative biology and taxonomic classification.</title>
        <authorList>
            <person name="Goeker M."/>
        </authorList>
    </citation>
    <scope>NUCLEOTIDE SEQUENCE [LARGE SCALE GENOMIC DNA]</scope>
    <source>
        <strain evidence="4 5">DSM 45707</strain>
    </source>
</reference>
<dbReference type="InterPro" id="IPR045595">
    <property type="entry name" value="SufBD_N"/>
</dbReference>